<feature type="transmembrane region" description="Helical" evidence="2">
    <location>
        <begin position="182"/>
        <end position="207"/>
    </location>
</feature>
<dbReference type="VEuPathDB" id="PiroplasmaDB:BMR1_02g01955"/>
<dbReference type="InterPro" id="IPR042855">
    <property type="entry name" value="V_SNARE_CC"/>
</dbReference>
<dbReference type="OrthoDB" id="248747at2759"/>
<dbReference type="Proteomes" id="UP000002899">
    <property type="component" value="Chromosome II"/>
</dbReference>
<proteinExistence type="predicted"/>
<dbReference type="Pfam" id="PF00957">
    <property type="entry name" value="Synaptobrevin"/>
    <property type="match status" value="1"/>
</dbReference>
<protein>
    <recommendedName>
        <fullName evidence="3">V-SNARE coiled-coil homology domain-containing protein</fullName>
    </recommendedName>
</protein>
<name>A0A1R4AAG2_BABMR</name>
<keyword evidence="2" id="KW-0812">Transmembrane</keyword>
<keyword evidence="5" id="KW-1185">Reference proteome</keyword>
<reference evidence="4 5" key="2">
    <citation type="journal article" date="2013" name="PLoS ONE">
        <title>Whole genome mapping and re-organization of the nuclear and mitochondrial genomes of Babesia microti isolates.</title>
        <authorList>
            <person name="Cornillot E."/>
            <person name="Dassouli A."/>
            <person name="Garg A."/>
            <person name="Pachikara N."/>
            <person name="Randazzo S."/>
            <person name="Depoix D."/>
            <person name="Carcy B."/>
            <person name="Delbecq S."/>
            <person name="Frutos R."/>
            <person name="Silva J.C."/>
            <person name="Sutton R."/>
            <person name="Krause P.J."/>
            <person name="Mamoun C.B."/>
        </authorList>
    </citation>
    <scope>NUCLEOTIDE SEQUENCE [LARGE SCALE GENOMIC DNA]</scope>
    <source>
        <strain evidence="4 5">RI</strain>
    </source>
</reference>
<reference evidence="4 5" key="3">
    <citation type="journal article" date="2016" name="Sci. Rep.">
        <title>Genome-wide diversity and gene expression profiling of Babesia microti isolates identify polymorphic genes that mediate host-pathogen interactions.</title>
        <authorList>
            <person name="Silva J.C."/>
            <person name="Cornillot E."/>
            <person name="McCracken C."/>
            <person name="Usmani-Brown S."/>
            <person name="Dwivedi A."/>
            <person name="Ifeonu O.O."/>
            <person name="Crabtree J."/>
            <person name="Gotia H.T."/>
            <person name="Virji A.Z."/>
            <person name="Reynes C."/>
            <person name="Colinge J."/>
            <person name="Kumar V."/>
            <person name="Lawres L."/>
            <person name="Pazzi J.E."/>
            <person name="Pablo J.V."/>
            <person name="Hung C."/>
            <person name="Brancato J."/>
            <person name="Kumari P."/>
            <person name="Orvis J."/>
            <person name="Tretina K."/>
            <person name="Chibucos M."/>
            <person name="Ott S."/>
            <person name="Sadzewicz L."/>
            <person name="Sengamalay N."/>
            <person name="Shetty A.C."/>
            <person name="Su Q."/>
            <person name="Tallon L."/>
            <person name="Fraser C.M."/>
            <person name="Frutos R."/>
            <person name="Molina D.M."/>
            <person name="Krause P.J."/>
            <person name="Ben Mamoun C."/>
        </authorList>
    </citation>
    <scope>NUCLEOTIDE SEQUENCE [LARGE SCALE GENOMIC DNA]</scope>
    <source>
        <strain evidence="4 5">RI</strain>
    </source>
</reference>
<dbReference type="KEGG" id="bmic:BMR1_02g01955"/>
<dbReference type="AlphaFoldDB" id="A0A1R4AAG2"/>
<evidence type="ECO:0000256" key="2">
    <source>
        <dbReference type="SAM" id="Phobius"/>
    </source>
</evidence>
<evidence type="ECO:0000259" key="3">
    <source>
        <dbReference type="PROSITE" id="PS50892"/>
    </source>
</evidence>
<feature type="domain" description="V-SNARE coiled-coil homology" evidence="3">
    <location>
        <begin position="127"/>
        <end position="187"/>
    </location>
</feature>
<evidence type="ECO:0000313" key="5">
    <source>
        <dbReference type="Proteomes" id="UP000002899"/>
    </source>
</evidence>
<dbReference type="EMBL" id="FO082872">
    <property type="protein sequence ID" value="SJK85954.1"/>
    <property type="molecule type" value="Genomic_DNA"/>
</dbReference>
<keyword evidence="2" id="KW-0472">Membrane</keyword>
<dbReference type="RefSeq" id="XP_021338158.1">
    <property type="nucleotide sequence ID" value="XM_021481525.1"/>
</dbReference>
<organism evidence="4 5">
    <name type="scientific">Babesia microti (strain RI)</name>
    <dbReference type="NCBI Taxonomy" id="1133968"/>
    <lineage>
        <taxon>Eukaryota</taxon>
        <taxon>Sar</taxon>
        <taxon>Alveolata</taxon>
        <taxon>Apicomplexa</taxon>
        <taxon>Aconoidasida</taxon>
        <taxon>Piroplasmida</taxon>
        <taxon>Babesiidae</taxon>
        <taxon>Babesia</taxon>
    </lineage>
</organism>
<reference evidence="4 5" key="1">
    <citation type="journal article" date="2012" name="Nucleic Acids Res.">
        <title>Sequencing of the smallest Apicomplexan genome from the human pathogen Babesia microti.</title>
        <authorList>
            <person name="Cornillot E."/>
            <person name="Hadj-Kaddour K."/>
            <person name="Dassouli A."/>
            <person name="Noel B."/>
            <person name="Ranwez V."/>
            <person name="Vacherie B."/>
            <person name="Augagneur Y."/>
            <person name="Bres V."/>
            <person name="Duclos A."/>
            <person name="Randazzo S."/>
            <person name="Carcy B."/>
            <person name="Debierre-Grockiego F."/>
            <person name="Delbecq S."/>
            <person name="Moubri-Menage K."/>
            <person name="Shams-Eldin H."/>
            <person name="Usmani-Brown S."/>
            <person name="Bringaud F."/>
            <person name="Wincker P."/>
            <person name="Vivares C.P."/>
            <person name="Schwarz R.T."/>
            <person name="Schetters T.P."/>
            <person name="Krause P.J."/>
            <person name="Gorenflot A."/>
            <person name="Berry V."/>
            <person name="Barbe V."/>
            <person name="Ben Mamoun C."/>
        </authorList>
    </citation>
    <scope>NUCLEOTIDE SEQUENCE [LARGE SCALE GENOMIC DNA]</scope>
    <source>
        <strain evidence="4 5">RI</strain>
    </source>
</reference>
<sequence>MKQVLACRIVENGSVIAEYTSLPQNSQHDLAFKIEIQLNEYWENVNPADSVGQLQIDNIIIIHILYKGNAFVAACQSHADVPSVKNLLDDICKAYFAKLKCENKDKTIASTKLLSKYIEEYNYTIGKINKIENNLEVATKTIKDNINSVLERGELIDSLIDKSQTLITHTNRFKVSSRRERYSLLGGSLIQKAVIASLTIVSTVFIYRTIFY</sequence>
<accession>A0A1R4AAG2</accession>
<evidence type="ECO:0000256" key="1">
    <source>
        <dbReference type="PROSITE-ProRule" id="PRU00290"/>
    </source>
</evidence>
<dbReference type="SUPFAM" id="SSF58038">
    <property type="entry name" value="SNARE fusion complex"/>
    <property type="match status" value="1"/>
</dbReference>
<keyword evidence="1" id="KW-0175">Coiled coil</keyword>
<keyword evidence="2" id="KW-1133">Transmembrane helix</keyword>
<dbReference type="Gene3D" id="3.30.450.50">
    <property type="entry name" value="Longin domain"/>
    <property type="match status" value="1"/>
</dbReference>
<dbReference type="PROSITE" id="PS50892">
    <property type="entry name" value="V_SNARE"/>
    <property type="match status" value="1"/>
</dbReference>
<evidence type="ECO:0000313" key="4">
    <source>
        <dbReference type="EMBL" id="SJK85954.1"/>
    </source>
</evidence>
<dbReference type="CDD" id="cd15843">
    <property type="entry name" value="R-SNARE"/>
    <property type="match status" value="1"/>
</dbReference>
<dbReference type="GeneID" id="24424175"/>